<dbReference type="Gene3D" id="1.10.10.60">
    <property type="entry name" value="Homeodomain-like"/>
    <property type="match status" value="1"/>
</dbReference>
<dbReference type="PANTHER" id="PTHR32071">
    <property type="entry name" value="TRANSCRIPTIONAL REGULATORY PROTEIN"/>
    <property type="match status" value="1"/>
</dbReference>
<dbReference type="CDD" id="cd00130">
    <property type="entry name" value="PAS"/>
    <property type="match status" value="1"/>
</dbReference>
<dbReference type="PANTHER" id="PTHR32071:SF57">
    <property type="entry name" value="C4-DICARBOXYLATE TRANSPORT TRANSCRIPTIONAL REGULATORY PROTEIN DCTD"/>
    <property type="match status" value="1"/>
</dbReference>
<dbReference type="Gene3D" id="3.30.450.20">
    <property type="entry name" value="PAS domain"/>
    <property type="match status" value="1"/>
</dbReference>
<evidence type="ECO:0000259" key="5">
    <source>
        <dbReference type="PROSITE" id="PS50045"/>
    </source>
</evidence>
<dbReference type="Gene3D" id="3.30.450.40">
    <property type="match status" value="1"/>
</dbReference>
<dbReference type="SUPFAM" id="SSF55785">
    <property type="entry name" value="PYP-like sensor domain (PAS domain)"/>
    <property type="match status" value="1"/>
</dbReference>
<gene>
    <name evidence="6" type="ORF">D0435_13990</name>
</gene>
<organism evidence="6 7">
    <name type="scientific">Anaerotruncus colihominis</name>
    <dbReference type="NCBI Taxonomy" id="169435"/>
    <lineage>
        <taxon>Bacteria</taxon>
        <taxon>Bacillati</taxon>
        <taxon>Bacillota</taxon>
        <taxon>Clostridia</taxon>
        <taxon>Eubacteriales</taxon>
        <taxon>Oscillospiraceae</taxon>
        <taxon>Anaerotruncus</taxon>
    </lineage>
</organism>
<dbReference type="Gene3D" id="1.10.8.60">
    <property type="match status" value="1"/>
</dbReference>
<dbReference type="InterPro" id="IPR003593">
    <property type="entry name" value="AAA+_ATPase"/>
</dbReference>
<dbReference type="InterPro" id="IPR025944">
    <property type="entry name" value="Sigma_54_int_dom_CS"/>
</dbReference>
<evidence type="ECO:0000256" key="2">
    <source>
        <dbReference type="ARBA" id="ARBA00022840"/>
    </source>
</evidence>
<dbReference type="Pfam" id="PF25601">
    <property type="entry name" value="AAA_lid_14"/>
    <property type="match status" value="1"/>
</dbReference>
<comment type="caution">
    <text evidence="6">The sequence shown here is derived from an EMBL/GenBank/DDBJ whole genome shotgun (WGS) entry which is preliminary data.</text>
</comment>
<evidence type="ECO:0000256" key="1">
    <source>
        <dbReference type="ARBA" id="ARBA00022741"/>
    </source>
</evidence>
<dbReference type="Pfam" id="PF00158">
    <property type="entry name" value="Sigma54_activat"/>
    <property type="match status" value="1"/>
</dbReference>
<dbReference type="InterPro" id="IPR035965">
    <property type="entry name" value="PAS-like_dom_sf"/>
</dbReference>
<dbReference type="PROSITE" id="PS00688">
    <property type="entry name" value="SIGMA54_INTERACT_3"/>
    <property type="match status" value="1"/>
</dbReference>
<dbReference type="RefSeq" id="WP_160203045.1">
    <property type="nucleotide sequence ID" value="NZ_QXWK01000035.1"/>
</dbReference>
<dbReference type="SUPFAM" id="SSF52540">
    <property type="entry name" value="P-loop containing nucleoside triphosphate hydrolases"/>
    <property type="match status" value="1"/>
</dbReference>
<keyword evidence="1" id="KW-0547">Nucleotide-binding</keyword>
<dbReference type="FunFam" id="3.40.50.300:FF:000006">
    <property type="entry name" value="DNA-binding transcriptional regulator NtrC"/>
    <property type="match status" value="1"/>
</dbReference>
<evidence type="ECO:0000256" key="3">
    <source>
        <dbReference type="ARBA" id="ARBA00023015"/>
    </source>
</evidence>
<dbReference type="InterPro" id="IPR000014">
    <property type="entry name" value="PAS"/>
</dbReference>
<name>A0A845QKZ5_9FIRM</name>
<keyword evidence="2" id="KW-0067">ATP-binding</keyword>
<reference evidence="6 7" key="1">
    <citation type="submission" date="2018-08" db="EMBL/GenBank/DDBJ databases">
        <title>Murine metabolic-syndrome-specific gut microbial biobank.</title>
        <authorList>
            <person name="Liu C."/>
        </authorList>
    </citation>
    <scope>NUCLEOTIDE SEQUENCE [LARGE SCALE GENOMIC DNA]</scope>
    <source>
        <strain evidence="6 7">28</strain>
    </source>
</reference>
<protein>
    <recommendedName>
        <fullName evidence="5">Sigma-54 factor interaction domain-containing protein</fullName>
    </recommendedName>
</protein>
<dbReference type="InterPro" id="IPR025662">
    <property type="entry name" value="Sigma_54_int_dom_ATP-bd_1"/>
</dbReference>
<dbReference type="AlphaFoldDB" id="A0A845QKZ5"/>
<keyword evidence="4" id="KW-0804">Transcription</keyword>
<evidence type="ECO:0000313" key="6">
    <source>
        <dbReference type="EMBL" id="NBH62760.1"/>
    </source>
</evidence>
<evidence type="ECO:0000313" key="7">
    <source>
        <dbReference type="Proteomes" id="UP000446866"/>
    </source>
</evidence>
<dbReference type="Proteomes" id="UP000446866">
    <property type="component" value="Unassembled WGS sequence"/>
</dbReference>
<dbReference type="InterPro" id="IPR058031">
    <property type="entry name" value="AAA_lid_NorR"/>
</dbReference>
<dbReference type="Gene3D" id="3.40.50.300">
    <property type="entry name" value="P-loop containing nucleotide triphosphate hydrolases"/>
    <property type="match status" value="1"/>
</dbReference>
<keyword evidence="7" id="KW-1185">Reference proteome</keyword>
<dbReference type="InterPro" id="IPR027417">
    <property type="entry name" value="P-loop_NTPase"/>
</dbReference>
<dbReference type="InterPro" id="IPR029016">
    <property type="entry name" value="GAF-like_dom_sf"/>
</dbReference>
<dbReference type="CDD" id="cd00009">
    <property type="entry name" value="AAA"/>
    <property type="match status" value="1"/>
</dbReference>
<dbReference type="PROSITE" id="PS00675">
    <property type="entry name" value="SIGMA54_INTERACT_1"/>
    <property type="match status" value="1"/>
</dbReference>
<proteinExistence type="predicted"/>
<keyword evidence="3" id="KW-0805">Transcription regulation</keyword>
<feature type="domain" description="Sigma-54 factor interaction" evidence="5">
    <location>
        <begin position="277"/>
        <end position="507"/>
    </location>
</feature>
<dbReference type="GO" id="GO:0005524">
    <property type="term" value="F:ATP binding"/>
    <property type="evidence" value="ECO:0007669"/>
    <property type="project" value="UniProtKB-KW"/>
</dbReference>
<dbReference type="SMART" id="SM00382">
    <property type="entry name" value="AAA"/>
    <property type="match status" value="1"/>
</dbReference>
<dbReference type="EMBL" id="QXWK01000035">
    <property type="protein sequence ID" value="NBH62760.1"/>
    <property type="molecule type" value="Genomic_DNA"/>
</dbReference>
<dbReference type="GO" id="GO:0006355">
    <property type="term" value="P:regulation of DNA-templated transcription"/>
    <property type="evidence" value="ECO:0007669"/>
    <property type="project" value="InterPro"/>
</dbReference>
<dbReference type="PROSITE" id="PS50045">
    <property type="entry name" value="SIGMA54_INTERACT_4"/>
    <property type="match status" value="1"/>
</dbReference>
<sequence length="606" mass="67484">MINKKYSFIQETCEIVSELFNVVITTIDTGFIRTTGTGLYKAEIGSKVENSNVFKSVIEQNQKIVISSPGKEPACADCENKNNCKEKAAVYAPLHVNGEIRGAIGFIAFTDEQKNNGLFGRDLFVDFTEKLSELISSRIETVEYADQLMVNLNETLAILNSVHDGVIAVDNDSIIYRINESATRNFGITEKLIGSHISCVLPDQVIADIQKTPFYIDNEVTIRNEQSEVNVLLTAKRIEASGTKHGTILNIKSFTEASNIASNILHKSDYKVEFSDIVGESKAICEVIDFSHKIAGSDSTVLIRGESGTGKELFARAIHNHSSRKDGPFVAINCGAIPETLLESELFGYEDGAFTGAKKGGKIGKCQLANGGTLFLDEVGDIPIFLQVKFLRMLQERTIERVGGNKIISINVRVIAATNRNLETMMEDGEFRSDLYYRLNVIPIFIPPLRERSEDILVISRHFMEKYSRHLRKHVCDMTPQAAKILMDYHWPGNIRELENTIECALNVESQEILTSFSIPARIKSPKKNTDIYSAELIQAEAAVLAQTVPSAAARLRDTRRKTEIDEVLKALDKYGWDTKGKKHAATSLGIGIATLYRILKDYQNR</sequence>
<evidence type="ECO:0000256" key="4">
    <source>
        <dbReference type="ARBA" id="ARBA00023163"/>
    </source>
</evidence>
<accession>A0A845QKZ5</accession>
<dbReference type="InterPro" id="IPR002078">
    <property type="entry name" value="Sigma_54_int"/>
</dbReference>